<evidence type="ECO:0008006" key="5">
    <source>
        <dbReference type="Google" id="ProtNLM"/>
    </source>
</evidence>
<feature type="compositionally biased region" description="Polar residues" evidence="1">
    <location>
        <begin position="52"/>
        <end position="61"/>
    </location>
</feature>
<name>A0A927RMF2_9ACTN</name>
<evidence type="ECO:0000256" key="1">
    <source>
        <dbReference type="SAM" id="MobiDB-lite"/>
    </source>
</evidence>
<evidence type="ECO:0000256" key="2">
    <source>
        <dbReference type="SAM" id="SignalP"/>
    </source>
</evidence>
<comment type="caution">
    <text evidence="3">The sequence shown here is derived from an EMBL/GenBank/DDBJ whole genome shotgun (WGS) entry which is preliminary data.</text>
</comment>
<evidence type="ECO:0000313" key="3">
    <source>
        <dbReference type="EMBL" id="MBE1610126.1"/>
    </source>
</evidence>
<organism evidence="3 4">
    <name type="scientific">Actinopolymorpha pittospori</name>
    <dbReference type="NCBI Taxonomy" id="648752"/>
    <lineage>
        <taxon>Bacteria</taxon>
        <taxon>Bacillati</taxon>
        <taxon>Actinomycetota</taxon>
        <taxon>Actinomycetes</taxon>
        <taxon>Propionibacteriales</taxon>
        <taxon>Actinopolymorphaceae</taxon>
        <taxon>Actinopolymorpha</taxon>
    </lineage>
</organism>
<feature type="region of interest" description="Disordered" evidence="1">
    <location>
        <begin position="33"/>
        <end position="61"/>
    </location>
</feature>
<evidence type="ECO:0000313" key="4">
    <source>
        <dbReference type="Proteomes" id="UP000638648"/>
    </source>
</evidence>
<protein>
    <recommendedName>
        <fullName evidence="5">PknH-like extracellular domain-containing protein</fullName>
    </recommendedName>
</protein>
<keyword evidence="2" id="KW-0732">Signal</keyword>
<feature type="chain" id="PRO_5039365630" description="PknH-like extracellular domain-containing protein" evidence="2">
    <location>
        <begin position="37"/>
        <end position="324"/>
    </location>
</feature>
<keyword evidence="4" id="KW-1185">Reference proteome</keyword>
<dbReference type="EMBL" id="JADBEM010000001">
    <property type="protein sequence ID" value="MBE1610126.1"/>
    <property type="molecule type" value="Genomic_DNA"/>
</dbReference>
<dbReference type="Proteomes" id="UP000638648">
    <property type="component" value="Unassembled WGS sequence"/>
</dbReference>
<dbReference type="PROSITE" id="PS51257">
    <property type="entry name" value="PROKAR_LIPOPROTEIN"/>
    <property type="match status" value="1"/>
</dbReference>
<feature type="signal peptide" evidence="2">
    <location>
        <begin position="1"/>
        <end position="36"/>
    </location>
</feature>
<dbReference type="AlphaFoldDB" id="A0A927RMF2"/>
<accession>A0A927RMF2</accession>
<sequence length="324" mass="34808">MISSRPRRPFRRRAWTAVPVLLALGAAAACSAPASGEEPAPQVSVTPVDIKQPTSTPTLNATPVVLDSTHLTLPLDAYLLSDRERADLTTAQDMLVTRCAARYGVTLPPPPRHQQLGPRTYTERRYGLTDPVLAAADGYHLGARDPRNAGKPPTPDLSPTQALVLTGTRVTTDTPGTPDAPVQPVPAGGCLGEADRKLGGSWDNTDLVEAIDNNSVIDATKNPQVLATFRAWSDCMKAKGHHYAAPWDAGNDPRFRGPRSTPTEVAVAVADVTCKEKTNVVGVWYAVDAAYQKAFIAANKAALERARKDKATHLRLAHRARERP</sequence>
<gene>
    <name evidence="3" type="ORF">HEB94_006974</name>
</gene>
<reference evidence="3" key="1">
    <citation type="submission" date="2020-10" db="EMBL/GenBank/DDBJ databases">
        <title>Sequencing the genomes of 1000 actinobacteria strains.</title>
        <authorList>
            <person name="Klenk H.-P."/>
        </authorList>
    </citation>
    <scope>NUCLEOTIDE SEQUENCE</scope>
    <source>
        <strain evidence="3">DSM 45354</strain>
    </source>
</reference>
<dbReference type="RefSeq" id="WP_192753545.1">
    <property type="nucleotide sequence ID" value="NZ_BAABJL010000131.1"/>
</dbReference>
<proteinExistence type="predicted"/>